<protein>
    <submittedName>
        <fullName evidence="2">Plasmid mobilization relaxosome protein MobC</fullName>
    </submittedName>
</protein>
<organism evidence="2 3">
    <name type="scientific">Glutamicibacter soli</name>
    <dbReference type="NCBI Taxonomy" id="453836"/>
    <lineage>
        <taxon>Bacteria</taxon>
        <taxon>Bacillati</taxon>
        <taxon>Actinomycetota</taxon>
        <taxon>Actinomycetes</taxon>
        <taxon>Micrococcales</taxon>
        <taxon>Micrococcaceae</taxon>
        <taxon>Glutamicibacter</taxon>
    </lineage>
</organism>
<dbReference type="InterPro" id="IPR008687">
    <property type="entry name" value="MobC"/>
</dbReference>
<accession>A0A365Y8J1</accession>
<sequence>MLVSLIFDSADGTIDLLGRLVLHWAGRLIRMARFDSRKRQPNATGGRSVRRVVKLTVEQNLALQVMADEVGVSVARLLVESTLSQSRGETAAERHELITSLFLLQRGLAAVGNNINQIARVANTSGEIKGELHDSLEHLRATVGRIDDVLESLKIVGEPA</sequence>
<evidence type="ECO:0000313" key="2">
    <source>
        <dbReference type="EMBL" id="RBL98927.1"/>
    </source>
</evidence>
<proteinExistence type="predicted"/>
<dbReference type="AlphaFoldDB" id="A0A365Y8J1"/>
<dbReference type="Proteomes" id="UP000252167">
    <property type="component" value="Unassembled WGS sequence"/>
</dbReference>
<reference evidence="2 3" key="1">
    <citation type="submission" date="2018-01" db="EMBL/GenBank/DDBJ databases">
        <title>Glutamicibacter soli strain NHPC-3 Whole genome sequence and assembly.</title>
        <authorList>
            <person name="Choudhury P."/>
            <person name="Gupta D."/>
            <person name="Sengupta K."/>
            <person name="Jawed A."/>
            <person name="Sultana N."/>
            <person name="Saha P."/>
        </authorList>
    </citation>
    <scope>NUCLEOTIDE SEQUENCE [LARGE SCALE GENOMIC DNA]</scope>
    <source>
        <strain evidence="2 3">NHPC-3</strain>
    </source>
</reference>
<evidence type="ECO:0000313" key="3">
    <source>
        <dbReference type="Proteomes" id="UP000252167"/>
    </source>
</evidence>
<dbReference type="Pfam" id="PF05713">
    <property type="entry name" value="MobC"/>
    <property type="match status" value="1"/>
</dbReference>
<feature type="domain" description="Bacterial mobilisation" evidence="1">
    <location>
        <begin position="108"/>
        <end position="147"/>
    </location>
</feature>
<evidence type="ECO:0000259" key="1">
    <source>
        <dbReference type="Pfam" id="PF05713"/>
    </source>
</evidence>
<name>A0A365Y8J1_9MICC</name>
<keyword evidence="3" id="KW-1185">Reference proteome</keyword>
<dbReference type="EMBL" id="POAF01000011">
    <property type="protein sequence ID" value="RBL98927.1"/>
    <property type="molecule type" value="Genomic_DNA"/>
</dbReference>
<gene>
    <name evidence="2" type="ORF">C1H84_16960</name>
</gene>
<comment type="caution">
    <text evidence="2">The sequence shown here is derived from an EMBL/GenBank/DDBJ whole genome shotgun (WGS) entry which is preliminary data.</text>
</comment>